<dbReference type="Pfam" id="PF00583">
    <property type="entry name" value="Acetyltransf_1"/>
    <property type="match status" value="1"/>
</dbReference>
<keyword evidence="3" id="KW-1185">Reference proteome</keyword>
<reference evidence="3" key="1">
    <citation type="journal article" date="2019" name="Int. J. Syst. Evol. Microbiol.">
        <title>The Global Catalogue of Microorganisms (GCM) 10K type strain sequencing project: providing services to taxonomists for standard genome sequencing and annotation.</title>
        <authorList>
            <consortium name="The Broad Institute Genomics Platform"/>
            <consortium name="The Broad Institute Genome Sequencing Center for Infectious Disease"/>
            <person name="Wu L."/>
            <person name="Ma J."/>
        </authorList>
    </citation>
    <scope>NUCLEOTIDE SEQUENCE [LARGE SCALE GENOMIC DNA]</scope>
    <source>
        <strain evidence="3">JCM 17460</strain>
    </source>
</reference>
<dbReference type="Proteomes" id="UP001500301">
    <property type="component" value="Unassembled WGS sequence"/>
</dbReference>
<dbReference type="EMBL" id="BAABBB010000019">
    <property type="protein sequence ID" value="GAA3544815.1"/>
    <property type="molecule type" value="Genomic_DNA"/>
</dbReference>
<protein>
    <submittedName>
        <fullName evidence="2">GNAT family N-acetyltransferase</fullName>
    </submittedName>
</protein>
<evidence type="ECO:0000313" key="2">
    <source>
        <dbReference type="EMBL" id="GAA3544815.1"/>
    </source>
</evidence>
<proteinExistence type="predicted"/>
<evidence type="ECO:0000313" key="3">
    <source>
        <dbReference type="Proteomes" id="UP001500301"/>
    </source>
</evidence>
<evidence type="ECO:0000259" key="1">
    <source>
        <dbReference type="PROSITE" id="PS51186"/>
    </source>
</evidence>
<feature type="domain" description="N-acetyltransferase" evidence="1">
    <location>
        <begin position="4"/>
        <end position="174"/>
    </location>
</feature>
<comment type="caution">
    <text evidence="2">The sequence shown here is derived from an EMBL/GenBank/DDBJ whole genome shotgun (WGS) entry which is preliminary data.</text>
</comment>
<sequence>MSELEIVEVGPADDAPIAAWAQVVAASLHHELGEHATPWAAEELAVVVREPDRLRRDSFLLGMLDGEPVAAGWLAVRLLDNLDGAQLDVHVLPAHRRRGLGSQVLDRLEELAAAEGRTRLDARAQWPYDGPADGAGTAGMAFAARRGYEFGIGEVQRELPLPAPDDRLAALAADAAPHHAAYRIVSWTGPIPDDLVAGWLAVSSTLMTEAPAGEATREDESADVAAYRTAEALQAGQGRRPWHTVALDAAGEVVGYTQLMVPDHEPVFVHQWGTLVRRDHRGHRLGLALKVANLRALQAGLDTDGRRVVTWNAEVNGPMIAVNEAMGFVATARSAELQKIVAPRP</sequence>
<organism evidence="2 3">
    <name type="scientific">Nocardioides daeguensis</name>
    <dbReference type="NCBI Taxonomy" id="908359"/>
    <lineage>
        <taxon>Bacteria</taxon>
        <taxon>Bacillati</taxon>
        <taxon>Actinomycetota</taxon>
        <taxon>Actinomycetes</taxon>
        <taxon>Propionibacteriales</taxon>
        <taxon>Nocardioidaceae</taxon>
        <taxon>Nocardioides</taxon>
    </lineage>
</organism>
<dbReference type="CDD" id="cd04301">
    <property type="entry name" value="NAT_SF"/>
    <property type="match status" value="1"/>
</dbReference>
<accession>A0ABP6W5Z9</accession>
<gene>
    <name evidence="2" type="ORF">GCM10022263_34860</name>
</gene>
<name>A0ABP6W5Z9_9ACTN</name>
<dbReference type="RefSeq" id="WP_218234419.1">
    <property type="nucleotide sequence ID" value="NZ_BAABBB010000019.1"/>
</dbReference>
<dbReference type="PROSITE" id="PS51186">
    <property type="entry name" value="GNAT"/>
    <property type="match status" value="1"/>
</dbReference>
<dbReference type="InterPro" id="IPR000182">
    <property type="entry name" value="GNAT_dom"/>
</dbReference>